<protein>
    <submittedName>
        <fullName evidence="6">Arylsulfatase</fullName>
        <ecNumber evidence="6">3.1.6.1</ecNumber>
    </submittedName>
</protein>
<accession>A0A518GX04</accession>
<dbReference type="Pfam" id="PF00884">
    <property type="entry name" value="Sulfatase"/>
    <property type="match status" value="1"/>
</dbReference>
<dbReference type="EC" id="3.1.6.1" evidence="6"/>
<gene>
    <name evidence="6" type="primary">atsA_6</name>
    <name evidence="6" type="ORF">ElP_09660</name>
</gene>
<evidence type="ECO:0000256" key="4">
    <source>
        <dbReference type="ARBA" id="ARBA00022837"/>
    </source>
</evidence>
<evidence type="ECO:0000313" key="6">
    <source>
        <dbReference type="EMBL" id="QDV33124.1"/>
    </source>
</evidence>
<name>A0A518GX04_9BACT</name>
<dbReference type="PANTHER" id="PTHR42693">
    <property type="entry name" value="ARYLSULFATASE FAMILY MEMBER"/>
    <property type="match status" value="1"/>
</dbReference>
<dbReference type="Proteomes" id="UP000317835">
    <property type="component" value="Chromosome"/>
</dbReference>
<dbReference type="EMBL" id="CP036426">
    <property type="protein sequence ID" value="QDV33124.1"/>
    <property type="molecule type" value="Genomic_DNA"/>
</dbReference>
<dbReference type="InterPro" id="IPR000917">
    <property type="entry name" value="Sulfatase_N"/>
</dbReference>
<dbReference type="InterPro" id="IPR017850">
    <property type="entry name" value="Alkaline_phosphatase_core_sf"/>
</dbReference>
<sequence length="314" mass="34450">MAEALRGLGYATMAIGKWHLGDRPESLPTNHGFDGNLGLPYSMDMAPTILIRDEEIVEELPGDAVADLTGRYTDEATRFLEEDREGPFFLYLSHTLPHPPLNIPGRFRGDGRPAYNDAIEYLDAENGRLLGAIDRLGLADSTLIVFTSDNGPMAAEGDAGPLRGRIRDSYEGGLRVPFVARFPGRIPPGRVVDEPVVAFDLFPTLVTLAGGTPPDDRELDGQDVWSLLDGSGTVDRTSPFVWAYDDEVTAVRSGRWKLLLGNQDVRFPSAMRFDVEADPGEANDLAADHPDVVAGLRGFAEEYERQLPVVWTLR</sequence>
<dbReference type="GO" id="GO:0046872">
    <property type="term" value="F:metal ion binding"/>
    <property type="evidence" value="ECO:0007669"/>
    <property type="project" value="UniProtKB-KW"/>
</dbReference>
<dbReference type="SUPFAM" id="SSF53649">
    <property type="entry name" value="Alkaline phosphatase-like"/>
    <property type="match status" value="1"/>
</dbReference>
<evidence type="ECO:0000313" key="7">
    <source>
        <dbReference type="Proteomes" id="UP000317835"/>
    </source>
</evidence>
<proteinExistence type="inferred from homology"/>
<dbReference type="Gene3D" id="3.30.1120.10">
    <property type="match status" value="1"/>
</dbReference>
<dbReference type="InterPro" id="IPR024607">
    <property type="entry name" value="Sulfatase_CS"/>
</dbReference>
<evidence type="ECO:0000256" key="1">
    <source>
        <dbReference type="ARBA" id="ARBA00008779"/>
    </source>
</evidence>
<dbReference type="AlphaFoldDB" id="A0A518GX04"/>
<dbReference type="Gene3D" id="3.40.720.10">
    <property type="entry name" value="Alkaline Phosphatase, subunit A"/>
    <property type="match status" value="1"/>
</dbReference>
<evidence type="ECO:0000256" key="3">
    <source>
        <dbReference type="ARBA" id="ARBA00022801"/>
    </source>
</evidence>
<dbReference type="InterPro" id="IPR050738">
    <property type="entry name" value="Sulfatase"/>
</dbReference>
<reference evidence="6 7" key="1">
    <citation type="submission" date="2019-02" db="EMBL/GenBank/DDBJ databases">
        <title>Deep-cultivation of Planctomycetes and their phenomic and genomic characterization uncovers novel biology.</title>
        <authorList>
            <person name="Wiegand S."/>
            <person name="Jogler M."/>
            <person name="Boedeker C."/>
            <person name="Pinto D."/>
            <person name="Vollmers J."/>
            <person name="Rivas-Marin E."/>
            <person name="Kohn T."/>
            <person name="Peeters S.H."/>
            <person name="Heuer A."/>
            <person name="Rast P."/>
            <person name="Oberbeckmann S."/>
            <person name="Bunk B."/>
            <person name="Jeske O."/>
            <person name="Meyerdierks A."/>
            <person name="Storesund J.E."/>
            <person name="Kallscheuer N."/>
            <person name="Luecker S."/>
            <person name="Lage O.M."/>
            <person name="Pohl T."/>
            <person name="Merkel B.J."/>
            <person name="Hornburger P."/>
            <person name="Mueller R.-W."/>
            <person name="Bruemmer F."/>
            <person name="Labrenz M."/>
            <person name="Spormann A.M."/>
            <person name="Op den Camp H."/>
            <person name="Overmann J."/>
            <person name="Amann R."/>
            <person name="Jetten M.S.M."/>
            <person name="Mascher T."/>
            <person name="Medema M.H."/>
            <person name="Devos D.P."/>
            <person name="Kaster A.-K."/>
            <person name="Ovreas L."/>
            <person name="Rohde M."/>
            <person name="Galperin M.Y."/>
            <person name="Jogler C."/>
        </authorList>
    </citation>
    <scope>NUCLEOTIDE SEQUENCE [LARGE SCALE GENOMIC DNA]</scope>
    <source>
        <strain evidence="6 7">ElP</strain>
    </source>
</reference>
<keyword evidence="7" id="KW-1185">Reference proteome</keyword>
<comment type="similarity">
    <text evidence="1">Belongs to the sulfatase family.</text>
</comment>
<evidence type="ECO:0000259" key="5">
    <source>
        <dbReference type="Pfam" id="PF00884"/>
    </source>
</evidence>
<keyword evidence="3 6" id="KW-0378">Hydrolase</keyword>
<keyword evidence="4" id="KW-0106">Calcium</keyword>
<dbReference type="PANTHER" id="PTHR42693:SF33">
    <property type="entry name" value="ARYLSULFATASE"/>
    <property type="match status" value="1"/>
</dbReference>
<organism evidence="6 7">
    <name type="scientific">Tautonia plasticadhaerens</name>
    <dbReference type="NCBI Taxonomy" id="2527974"/>
    <lineage>
        <taxon>Bacteria</taxon>
        <taxon>Pseudomonadati</taxon>
        <taxon>Planctomycetota</taxon>
        <taxon>Planctomycetia</taxon>
        <taxon>Isosphaerales</taxon>
        <taxon>Isosphaeraceae</taxon>
        <taxon>Tautonia</taxon>
    </lineage>
</organism>
<dbReference type="PROSITE" id="PS00149">
    <property type="entry name" value="SULFATASE_2"/>
    <property type="match status" value="1"/>
</dbReference>
<dbReference type="KEGG" id="tpla:ElP_09660"/>
<feature type="domain" description="Sulfatase N-terminal" evidence="5">
    <location>
        <begin position="1"/>
        <end position="210"/>
    </location>
</feature>
<dbReference type="GO" id="GO:0004065">
    <property type="term" value="F:arylsulfatase activity"/>
    <property type="evidence" value="ECO:0007669"/>
    <property type="project" value="UniProtKB-EC"/>
</dbReference>
<keyword evidence="2" id="KW-0479">Metal-binding</keyword>
<evidence type="ECO:0000256" key="2">
    <source>
        <dbReference type="ARBA" id="ARBA00022723"/>
    </source>
</evidence>